<organism evidence="13 14">
    <name type="scientific">Naganishia liquefaciens</name>
    <dbReference type="NCBI Taxonomy" id="104408"/>
    <lineage>
        <taxon>Eukaryota</taxon>
        <taxon>Fungi</taxon>
        <taxon>Dikarya</taxon>
        <taxon>Basidiomycota</taxon>
        <taxon>Agaricomycotina</taxon>
        <taxon>Tremellomycetes</taxon>
        <taxon>Filobasidiales</taxon>
        <taxon>Filobasidiaceae</taxon>
        <taxon>Naganishia</taxon>
    </lineage>
</organism>
<gene>
    <name evidence="13" type="ORF">NliqN6_1006</name>
</gene>
<dbReference type="InterPro" id="IPR019787">
    <property type="entry name" value="Znf_PHD-finger"/>
</dbReference>
<dbReference type="Proteomes" id="UP000620104">
    <property type="component" value="Unassembled WGS sequence"/>
</dbReference>
<accession>A0A8H3TQT5</accession>
<dbReference type="PROSITE" id="PS01359">
    <property type="entry name" value="ZF_PHD_1"/>
    <property type="match status" value="1"/>
</dbReference>
<keyword evidence="4 10" id="KW-0863">Zinc-finger</keyword>
<keyword evidence="3 9" id="KW-0479">Metal-binding</keyword>
<reference evidence="13" key="1">
    <citation type="submission" date="2020-07" db="EMBL/GenBank/DDBJ databases">
        <title>Draft Genome Sequence of a Deep-Sea Yeast, Naganishia (Cryptococcus) liquefaciens strain N6.</title>
        <authorList>
            <person name="Han Y.W."/>
            <person name="Kajitani R."/>
            <person name="Morimoto H."/>
            <person name="Parhat M."/>
            <person name="Tsubouchi H."/>
            <person name="Bakenova O."/>
            <person name="Ogata M."/>
            <person name="Argunhan B."/>
            <person name="Aoki R."/>
            <person name="Kajiwara S."/>
            <person name="Itoh T."/>
            <person name="Iwasaki H."/>
        </authorList>
    </citation>
    <scope>NUCLEOTIDE SEQUENCE</scope>
    <source>
        <strain evidence="13">N6</strain>
    </source>
</reference>
<evidence type="ECO:0000256" key="9">
    <source>
        <dbReference type="PIRSR" id="PIRSR628651-51"/>
    </source>
</evidence>
<dbReference type="GO" id="GO:0005634">
    <property type="term" value="C:nucleus"/>
    <property type="evidence" value="ECO:0007669"/>
    <property type="project" value="UniProtKB-SubCell"/>
</dbReference>
<dbReference type="Gene3D" id="6.10.140.1740">
    <property type="match status" value="1"/>
</dbReference>
<evidence type="ECO:0000259" key="12">
    <source>
        <dbReference type="PROSITE" id="PS50016"/>
    </source>
</evidence>
<evidence type="ECO:0000256" key="11">
    <source>
        <dbReference type="SAM" id="MobiDB-lite"/>
    </source>
</evidence>
<dbReference type="PROSITE" id="PS50016">
    <property type="entry name" value="ZF_PHD_2"/>
    <property type="match status" value="1"/>
</dbReference>
<dbReference type="CDD" id="cd15505">
    <property type="entry name" value="PHD_ING"/>
    <property type="match status" value="1"/>
</dbReference>
<feature type="region of interest" description="Disordered" evidence="11">
    <location>
        <begin position="204"/>
        <end position="229"/>
    </location>
</feature>
<feature type="binding site" evidence="9">
    <location>
        <position position="509"/>
    </location>
    <ligand>
        <name>Zn(2+)</name>
        <dbReference type="ChEBI" id="CHEBI:29105"/>
        <label>2</label>
    </ligand>
</feature>
<keyword evidence="6" id="KW-0156">Chromatin regulator</keyword>
<dbReference type="SUPFAM" id="SSF57903">
    <property type="entry name" value="FYVE/PHD zinc finger"/>
    <property type="match status" value="1"/>
</dbReference>
<dbReference type="EMBL" id="BLZA01000009">
    <property type="protein sequence ID" value="GHJ84604.1"/>
    <property type="molecule type" value="Genomic_DNA"/>
</dbReference>
<dbReference type="InterPro" id="IPR001965">
    <property type="entry name" value="Znf_PHD"/>
</dbReference>
<dbReference type="PANTHER" id="PTHR10333">
    <property type="entry name" value="INHIBITOR OF GROWTH PROTEIN"/>
    <property type="match status" value="1"/>
</dbReference>
<dbReference type="GO" id="GO:0006355">
    <property type="term" value="P:regulation of DNA-templated transcription"/>
    <property type="evidence" value="ECO:0007669"/>
    <property type="project" value="TreeGrafter"/>
</dbReference>
<dbReference type="SMART" id="SM01408">
    <property type="entry name" value="ING"/>
    <property type="match status" value="1"/>
</dbReference>
<feature type="binding site" evidence="9">
    <location>
        <position position="479"/>
    </location>
    <ligand>
        <name>Zn(2+)</name>
        <dbReference type="ChEBI" id="CHEBI:29105"/>
        <label>2</label>
    </ligand>
</feature>
<dbReference type="GO" id="GO:0008270">
    <property type="term" value="F:zinc ion binding"/>
    <property type="evidence" value="ECO:0007669"/>
    <property type="project" value="UniProtKB-KW"/>
</dbReference>
<feature type="compositionally biased region" description="Basic residues" evidence="11">
    <location>
        <begin position="517"/>
        <end position="534"/>
    </location>
</feature>
<dbReference type="InterPro" id="IPR028651">
    <property type="entry name" value="ING_fam"/>
</dbReference>
<dbReference type="InterPro" id="IPR013083">
    <property type="entry name" value="Znf_RING/FYVE/PHD"/>
</dbReference>
<evidence type="ECO:0000313" key="14">
    <source>
        <dbReference type="Proteomes" id="UP000620104"/>
    </source>
</evidence>
<sequence>MPPKPAPIFSQPSPVIPRHPNHQHDIVTALVAVETLDTLPGDLTKTFGDLRELDAVLNSTTASLTHKLRSLTRALQAIHPDINPGWGLPLASSPKSAPQASGTDAGSVSASSPIAGFAFRQAEPRQSTESSASRPLNRFHSLLEIAEELTRYKIGVEDKVRVSGQACDTLIAHQAHLQALLSNSSIFLPTQLTSSNETVHGWENNATGKRARLSPPAARGAAHNAGMPQARASDYEAFGSQARHANGSHHSFGEITPSKKRKTGKGQGTAETWEDRDAHDNGRSPTMAKKQPNVASSSSMAKDGRHAFKKRRNSPLTSMQGSPAPSRSTVDAYQETAHSDRNNGADVPRGHSHGPPLDAQKYNRAPSQGTRTVGDSAGLHGDSKPGAARTMPPGSTSLKRVSDLGNAAKRVASPAISASDRTGSKSNGRRDSSLVRHRNDGRADRTQPSVSDHELAEADHDPTPYCYCQKQSYGEMIGCDSDECRYEWFHLSCLDLSEPPDGTWLCPECEAREQRDKRSKSKRGGNAKALKKKL</sequence>
<dbReference type="PANTHER" id="PTHR10333:SF42">
    <property type="entry name" value="INHIBITOR OF GROWTH PROTEIN 5"/>
    <property type="match status" value="1"/>
</dbReference>
<evidence type="ECO:0000256" key="10">
    <source>
        <dbReference type="PROSITE-ProRule" id="PRU00146"/>
    </source>
</evidence>
<dbReference type="OrthoDB" id="5411773at2759"/>
<feature type="binding site" evidence="9">
    <location>
        <position position="468"/>
    </location>
    <ligand>
        <name>Zn(2+)</name>
        <dbReference type="ChEBI" id="CHEBI:29105"/>
        <label>1</label>
    </ligand>
</feature>
<dbReference type="SMART" id="SM00249">
    <property type="entry name" value="PHD"/>
    <property type="match status" value="1"/>
</dbReference>
<evidence type="ECO:0000256" key="6">
    <source>
        <dbReference type="ARBA" id="ARBA00022853"/>
    </source>
</evidence>
<evidence type="ECO:0000256" key="8">
    <source>
        <dbReference type="PIRSR" id="PIRSR628651-50"/>
    </source>
</evidence>
<evidence type="ECO:0000256" key="7">
    <source>
        <dbReference type="ARBA" id="ARBA00023242"/>
    </source>
</evidence>
<evidence type="ECO:0000256" key="5">
    <source>
        <dbReference type="ARBA" id="ARBA00022833"/>
    </source>
</evidence>
<feature type="binding site" evidence="9">
    <location>
        <position position="484"/>
    </location>
    <ligand>
        <name>Zn(2+)</name>
        <dbReference type="ChEBI" id="CHEBI:29105"/>
        <label>2</label>
    </ligand>
</feature>
<dbReference type="AlphaFoldDB" id="A0A8H3TQT5"/>
<comment type="subcellular location">
    <subcellularLocation>
        <location evidence="1">Nucleus</location>
    </subcellularLocation>
</comment>
<evidence type="ECO:0000256" key="1">
    <source>
        <dbReference type="ARBA" id="ARBA00004123"/>
    </source>
</evidence>
<feature type="domain" description="PHD-type" evidence="12">
    <location>
        <begin position="463"/>
        <end position="512"/>
    </location>
</feature>
<feature type="compositionally biased region" description="Basic and acidic residues" evidence="11">
    <location>
        <begin position="428"/>
        <end position="457"/>
    </location>
</feature>
<feature type="compositionally biased region" description="Polar residues" evidence="11">
    <location>
        <begin position="314"/>
        <end position="331"/>
    </location>
</feature>
<evidence type="ECO:0000313" key="13">
    <source>
        <dbReference type="EMBL" id="GHJ84604.1"/>
    </source>
</evidence>
<feature type="site" description="Histone H3K4me3 binding" evidence="8">
    <location>
        <position position="476"/>
    </location>
</feature>
<feature type="binding site" evidence="9">
    <location>
        <position position="506"/>
    </location>
    <ligand>
        <name>Zn(2+)</name>
        <dbReference type="ChEBI" id="CHEBI:29105"/>
        <label>2</label>
    </ligand>
</feature>
<feature type="compositionally biased region" description="Polar residues" evidence="11">
    <location>
        <begin position="93"/>
        <end position="109"/>
    </location>
</feature>
<comment type="caution">
    <text evidence="13">The sequence shown here is derived from an EMBL/GenBank/DDBJ whole genome shotgun (WGS) entry which is preliminary data.</text>
</comment>
<dbReference type="Gene3D" id="3.30.40.10">
    <property type="entry name" value="Zinc/RING finger domain, C3HC4 (zinc finger)"/>
    <property type="match status" value="1"/>
</dbReference>
<feature type="region of interest" description="Disordered" evidence="11">
    <location>
        <begin position="513"/>
        <end position="534"/>
    </location>
</feature>
<dbReference type="InterPro" id="IPR011011">
    <property type="entry name" value="Znf_FYVE_PHD"/>
</dbReference>
<keyword evidence="5 9" id="KW-0862">Zinc</keyword>
<comment type="similarity">
    <text evidence="2">Belongs to the ING family.</text>
</comment>
<dbReference type="GO" id="GO:0000785">
    <property type="term" value="C:chromatin"/>
    <property type="evidence" value="ECO:0007669"/>
    <property type="project" value="UniProtKB-ARBA"/>
</dbReference>
<feature type="binding site" evidence="9">
    <location>
        <position position="493"/>
    </location>
    <ligand>
        <name>Zn(2+)</name>
        <dbReference type="ChEBI" id="CHEBI:29105"/>
        <label>1</label>
    </ligand>
</feature>
<name>A0A8H3TQT5_9TREE</name>
<feature type="binding site" evidence="9">
    <location>
        <position position="490"/>
    </location>
    <ligand>
        <name>Zn(2+)</name>
        <dbReference type="ChEBI" id="CHEBI:29105"/>
        <label>1</label>
    </ligand>
</feature>
<keyword evidence="14" id="KW-1185">Reference proteome</keyword>
<feature type="region of interest" description="Disordered" evidence="11">
    <location>
        <begin position="89"/>
        <end position="109"/>
    </location>
</feature>
<dbReference type="GO" id="GO:0006325">
    <property type="term" value="P:chromatin organization"/>
    <property type="evidence" value="ECO:0007669"/>
    <property type="project" value="UniProtKB-KW"/>
</dbReference>
<feature type="site" description="Histone H3K4me3 binding" evidence="8">
    <location>
        <position position="465"/>
    </location>
</feature>
<evidence type="ECO:0000256" key="4">
    <source>
        <dbReference type="ARBA" id="ARBA00022771"/>
    </source>
</evidence>
<feature type="region of interest" description="Disordered" evidence="11">
    <location>
        <begin position="244"/>
        <end position="457"/>
    </location>
</feature>
<proteinExistence type="inferred from homology"/>
<feature type="site" description="Histone H3K4me3 binding" evidence="8">
    <location>
        <position position="480"/>
    </location>
</feature>
<dbReference type="InterPro" id="IPR024610">
    <property type="entry name" value="ING_N_histone-binding"/>
</dbReference>
<evidence type="ECO:0000256" key="3">
    <source>
        <dbReference type="ARBA" id="ARBA00022723"/>
    </source>
</evidence>
<feature type="compositionally biased region" description="Basic and acidic residues" evidence="11">
    <location>
        <begin position="273"/>
        <end position="282"/>
    </location>
</feature>
<feature type="binding site" evidence="9">
    <location>
        <position position="466"/>
    </location>
    <ligand>
        <name>Zn(2+)</name>
        <dbReference type="ChEBI" id="CHEBI:29105"/>
        <label>1</label>
    </ligand>
</feature>
<feature type="site" description="Histone H3K4me3 binding" evidence="8">
    <location>
        <position position="488"/>
    </location>
</feature>
<keyword evidence="7" id="KW-0539">Nucleus</keyword>
<evidence type="ECO:0000256" key="2">
    <source>
        <dbReference type="ARBA" id="ARBA00010210"/>
    </source>
</evidence>
<dbReference type="InterPro" id="IPR019786">
    <property type="entry name" value="Zinc_finger_PHD-type_CS"/>
</dbReference>
<protein>
    <recommendedName>
        <fullName evidence="12">PHD-type domain-containing protein</fullName>
    </recommendedName>
</protein>